<evidence type="ECO:0000256" key="2">
    <source>
        <dbReference type="RuleBase" id="RU003452"/>
    </source>
</evidence>
<proteinExistence type="inferred from homology"/>
<dbReference type="Gene3D" id="2.40.128.150">
    <property type="entry name" value="Cysteine proteinases"/>
    <property type="match status" value="1"/>
</dbReference>
<reference evidence="3 4" key="1">
    <citation type="submission" date="2022-05" db="EMBL/GenBank/DDBJ databases">
        <title>Microbulbifer sp. nov., isolated from sponge.</title>
        <authorList>
            <person name="Gao L."/>
        </authorList>
    </citation>
    <scope>NUCLEOTIDE SEQUENCE [LARGE SCALE GENOMIC DNA]</scope>
    <source>
        <strain evidence="3 4">MI-G</strain>
    </source>
</reference>
<evidence type="ECO:0000256" key="1">
    <source>
        <dbReference type="ARBA" id="ARBA00006547"/>
    </source>
</evidence>
<gene>
    <name evidence="3" type="ORF">M8T91_02610</name>
</gene>
<dbReference type="PANTHER" id="PTHR11786">
    <property type="entry name" value="N-HYDROXYARYLAMINE O-ACETYLTRANSFERASE"/>
    <property type="match status" value="1"/>
</dbReference>
<evidence type="ECO:0000313" key="3">
    <source>
        <dbReference type="EMBL" id="WKD50342.1"/>
    </source>
</evidence>
<dbReference type="InterPro" id="IPR038765">
    <property type="entry name" value="Papain-like_cys_pep_sf"/>
</dbReference>
<accession>A0ABY9EDL3</accession>
<keyword evidence="4" id="KW-1185">Reference proteome</keyword>
<protein>
    <submittedName>
        <fullName evidence="3">Arylamine N-acetyltransferase</fullName>
    </submittedName>
</protein>
<dbReference type="PRINTS" id="PR01543">
    <property type="entry name" value="ANATRNSFRASE"/>
</dbReference>
<dbReference type="SUPFAM" id="SSF54001">
    <property type="entry name" value="Cysteine proteinases"/>
    <property type="match status" value="1"/>
</dbReference>
<evidence type="ECO:0000313" key="4">
    <source>
        <dbReference type="Proteomes" id="UP001321520"/>
    </source>
</evidence>
<dbReference type="EMBL" id="CP098023">
    <property type="protein sequence ID" value="WKD50342.1"/>
    <property type="molecule type" value="Genomic_DNA"/>
</dbReference>
<dbReference type="RefSeq" id="WP_301416542.1">
    <property type="nucleotide sequence ID" value="NZ_CP098023.1"/>
</dbReference>
<dbReference type="PANTHER" id="PTHR11786:SF0">
    <property type="entry name" value="ARYLAMINE N-ACETYLTRANSFERASE 4-RELATED"/>
    <property type="match status" value="1"/>
</dbReference>
<comment type="similarity">
    <text evidence="1 2">Belongs to the arylamine N-acetyltransferase family.</text>
</comment>
<dbReference type="Proteomes" id="UP001321520">
    <property type="component" value="Chromosome"/>
</dbReference>
<dbReference type="Pfam" id="PF00797">
    <property type="entry name" value="Acetyltransf_2"/>
    <property type="match status" value="1"/>
</dbReference>
<name>A0ABY9EDL3_9GAMM</name>
<dbReference type="Gene3D" id="3.30.2140.10">
    <property type="entry name" value="Arylamine N-acetyltransferase"/>
    <property type="match status" value="1"/>
</dbReference>
<dbReference type="InterPro" id="IPR001447">
    <property type="entry name" value="Arylamine_N-AcTrfase"/>
</dbReference>
<sequence>MTADTHGIDLDSYFARIGYSGRPAQTLQTLKALLARHIDSIPFENITPFLGEPVNIELAAIEDKLVHHQRGGYCFEQNALLRAVLQQIGFQVTGLAARVLWQMPEGHQSAQSHMLLRVVLEGVPYLLDAGFGSNTPSAPLRMDSAARQSTPHAVYRLTLIGEEYLLEIRIAQGWAPLYRFDCRPRTAGDYKMANWYCCTHPESRFVQQLIATRIVPEGRHVLLDRQLSYQPIDGPKTEKTLADVGDLRRTLLAVFGIEVPSGAGADRKLAGIF</sequence>
<organism evidence="3 4">
    <name type="scientific">Microbulbifer spongiae</name>
    <dbReference type="NCBI Taxonomy" id="2944933"/>
    <lineage>
        <taxon>Bacteria</taxon>
        <taxon>Pseudomonadati</taxon>
        <taxon>Pseudomonadota</taxon>
        <taxon>Gammaproteobacteria</taxon>
        <taxon>Cellvibrionales</taxon>
        <taxon>Microbulbiferaceae</taxon>
        <taxon>Microbulbifer</taxon>
    </lineage>
</organism>